<keyword evidence="5" id="KW-0472">Membrane</keyword>
<feature type="repeat" description="WD" evidence="3">
    <location>
        <begin position="398"/>
        <end position="433"/>
    </location>
</feature>
<name>A0A1Z4LJW0_9CYAN</name>
<evidence type="ECO:0000256" key="1">
    <source>
        <dbReference type="ARBA" id="ARBA00022574"/>
    </source>
</evidence>
<dbReference type="InterPro" id="IPR036322">
    <property type="entry name" value="WD40_repeat_dom_sf"/>
</dbReference>
<dbReference type="PROSITE" id="PS00678">
    <property type="entry name" value="WD_REPEATS_1"/>
    <property type="match status" value="1"/>
</dbReference>
<evidence type="ECO:0000256" key="3">
    <source>
        <dbReference type="PROSITE-ProRule" id="PRU00221"/>
    </source>
</evidence>
<evidence type="ECO:0000256" key="2">
    <source>
        <dbReference type="ARBA" id="ARBA00022737"/>
    </source>
</evidence>
<feature type="repeat" description="WD" evidence="3">
    <location>
        <begin position="596"/>
        <end position="630"/>
    </location>
</feature>
<dbReference type="InterPro" id="IPR020472">
    <property type="entry name" value="WD40_PAC1"/>
</dbReference>
<dbReference type="PROSITE" id="PS50082">
    <property type="entry name" value="WD_REPEATS_2"/>
    <property type="match status" value="3"/>
</dbReference>
<feature type="compositionally biased region" description="Basic and acidic residues" evidence="4">
    <location>
        <begin position="648"/>
        <end position="661"/>
    </location>
</feature>
<keyword evidence="5" id="KW-0812">Transmembrane</keyword>
<feature type="region of interest" description="Disordered" evidence="4">
    <location>
        <begin position="640"/>
        <end position="666"/>
    </location>
</feature>
<evidence type="ECO:0008006" key="8">
    <source>
        <dbReference type="Google" id="ProtNLM"/>
    </source>
</evidence>
<dbReference type="PANTHER" id="PTHR44156">
    <property type="entry name" value="SUPERNUMERARY LIMBS, ISOFORM B-RELATED"/>
    <property type="match status" value="1"/>
</dbReference>
<evidence type="ECO:0000256" key="5">
    <source>
        <dbReference type="SAM" id="Phobius"/>
    </source>
</evidence>
<reference evidence="6 7" key="1">
    <citation type="submission" date="2017-06" db="EMBL/GenBank/DDBJ databases">
        <title>Genome sequencing of cyanobaciteial culture collection at National Institute for Environmental Studies (NIES).</title>
        <authorList>
            <person name="Hirose Y."/>
            <person name="Shimura Y."/>
            <person name="Fujisawa T."/>
            <person name="Nakamura Y."/>
            <person name="Kawachi M."/>
        </authorList>
    </citation>
    <scope>NUCLEOTIDE SEQUENCE [LARGE SCALE GENOMIC DNA]</scope>
    <source>
        <strain evidence="6 7">NIES-267</strain>
    </source>
</reference>
<dbReference type="Pfam" id="PF00400">
    <property type="entry name" value="WD40"/>
    <property type="match status" value="3"/>
</dbReference>
<sequence length="771" mass="87791">MINSITTKKYKKKIKVQLSKPEITIIPNSLSEDNEFKVTVINETRDFISFQLELLAPGLEDKSDINWYTVEPEICTKNPPGSETEFQVSIIKPPIPAYNQTVDLEVKAFCIEDEKLFNSENIRLKIENSRPKIELKLPLDELEVKPGEKKDIPVIVTNLSSNLTYVELQFFAEIAVSGLDKVFPIDGYLNSQSIPPGKSKVFKIPCKILDKTKPGKYEFTVTDISDNNYYQSNQKDRPLAKEFLNVLPHGVIEFKCDNPVQEIPNTDNDSEGGQSDTAEYKLEFENQFKLKEEIGIHIRGKNLELVNFHDWESVKLESPNQRPIIDLKISKQRPLFGWTRQFTFLVEPYLKSNNNVSFQPEIKLLKLKVAPKIPFLIQLLGLISVPLLFLSLINYFRYPRHDAPVTSVVINDLAGTVISGSSDRTIRRWQVNSSWFGNKSGLKFEDKVASEIPKAVRVIRFSSRNPNVVAVGLENGEIHLKNFDSGKRMGNPLLEDKDIGNRVFDLEFTSDSRTLIAAYGGGQIKQWNLNQPILPKENNAKFTISTLDISENSQLPLVVVGGQFNKLGFWDWKNGDKSKIYHLPYYEQDSNKNNSIFGKQDYITSLAIADKKDQLITADNQGTLKVWDLNKIRECINKDKLSQNNQGSEDRGKIPETDPEQKPIPLDCGKDEVLLNKLKLKNTHTFPSIRSIAITKDESYLASAGDDGNVRIWNLKKRLTRKPISLINTGKRLNTVDIKFRKIRSETKKELLVVTGDDDNRVMLYRVKIGD</sequence>
<keyword evidence="5" id="KW-1133">Transmembrane helix</keyword>
<keyword evidence="7" id="KW-1185">Reference proteome</keyword>
<dbReference type="SMART" id="SM00320">
    <property type="entry name" value="WD40"/>
    <property type="match status" value="5"/>
</dbReference>
<dbReference type="PROSITE" id="PS50294">
    <property type="entry name" value="WD_REPEATS_REGION"/>
    <property type="match status" value="2"/>
</dbReference>
<evidence type="ECO:0000313" key="7">
    <source>
        <dbReference type="Proteomes" id="UP000218418"/>
    </source>
</evidence>
<dbReference type="Gene3D" id="2.130.10.10">
    <property type="entry name" value="YVTN repeat-like/Quinoprotein amine dehydrogenase"/>
    <property type="match status" value="2"/>
</dbReference>
<evidence type="ECO:0000313" key="6">
    <source>
        <dbReference type="EMBL" id="BAY81522.1"/>
    </source>
</evidence>
<dbReference type="InterPro" id="IPR001680">
    <property type="entry name" value="WD40_rpt"/>
</dbReference>
<dbReference type="PRINTS" id="PR00320">
    <property type="entry name" value="GPROTEINBRPT"/>
</dbReference>
<organism evidence="6 7">
    <name type="scientific">Calothrix parasitica NIES-267</name>
    <dbReference type="NCBI Taxonomy" id="1973488"/>
    <lineage>
        <taxon>Bacteria</taxon>
        <taxon>Bacillati</taxon>
        <taxon>Cyanobacteriota</taxon>
        <taxon>Cyanophyceae</taxon>
        <taxon>Nostocales</taxon>
        <taxon>Calotrichaceae</taxon>
        <taxon>Calothrix</taxon>
    </lineage>
</organism>
<dbReference type="Proteomes" id="UP000218418">
    <property type="component" value="Chromosome"/>
</dbReference>
<accession>A0A1Z4LJW0</accession>
<feature type="repeat" description="WD" evidence="3">
    <location>
        <begin position="689"/>
        <end position="716"/>
    </location>
</feature>
<feature type="transmembrane region" description="Helical" evidence="5">
    <location>
        <begin position="373"/>
        <end position="396"/>
    </location>
</feature>
<dbReference type="InterPro" id="IPR019775">
    <property type="entry name" value="WD40_repeat_CS"/>
</dbReference>
<dbReference type="InterPro" id="IPR053299">
    <property type="entry name" value="ASTRA_WD_repeat"/>
</dbReference>
<keyword evidence="1 3" id="KW-0853">WD repeat</keyword>
<dbReference type="EMBL" id="AP018227">
    <property type="protein sequence ID" value="BAY81522.1"/>
    <property type="molecule type" value="Genomic_DNA"/>
</dbReference>
<protein>
    <recommendedName>
        <fullName evidence="8">WD-40 repeat-containing protein</fullName>
    </recommendedName>
</protein>
<dbReference type="InterPro" id="IPR015943">
    <property type="entry name" value="WD40/YVTN_repeat-like_dom_sf"/>
</dbReference>
<evidence type="ECO:0000256" key="4">
    <source>
        <dbReference type="SAM" id="MobiDB-lite"/>
    </source>
</evidence>
<dbReference type="OrthoDB" id="440879at2"/>
<gene>
    <name evidence="6" type="ORF">NIES267_09990</name>
</gene>
<dbReference type="SUPFAM" id="SSF50978">
    <property type="entry name" value="WD40 repeat-like"/>
    <property type="match status" value="1"/>
</dbReference>
<keyword evidence="2" id="KW-0677">Repeat</keyword>
<proteinExistence type="predicted"/>
<dbReference type="AlphaFoldDB" id="A0A1Z4LJW0"/>